<dbReference type="GO" id="GO:0006261">
    <property type="term" value="P:DNA-templated DNA replication"/>
    <property type="evidence" value="ECO:0007669"/>
    <property type="project" value="TreeGrafter"/>
</dbReference>
<dbReference type="SMART" id="SM00382">
    <property type="entry name" value="AAA"/>
    <property type="match status" value="1"/>
</dbReference>
<dbReference type="InterPro" id="IPR032423">
    <property type="entry name" value="AAA_assoc_2"/>
</dbReference>
<dbReference type="Proteomes" id="UP001366166">
    <property type="component" value="Chromosome"/>
</dbReference>
<protein>
    <recommendedName>
        <fullName evidence="3">Replication-associated recombination protein A</fullName>
    </recommendedName>
</protein>
<evidence type="ECO:0000256" key="7">
    <source>
        <dbReference type="SAM" id="MobiDB-lite"/>
    </source>
</evidence>
<feature type="compositionally biased region" description="Low complexity" evidence="7">
    <location>
        <begin position="7"/>
        <end position="20"/>
    </location>
</feature>
<feature type="region of interest" description="Disordered" evidence="7">
    <location>
        <begin position="1"/>
        <end position="21"/>
    </location>
</feature>
<organism evidence="9 10">
    <name type="scientific">Desulfoferula mesophila</name>
    <dbReference type="NCBI Taxonomy" id="3058419"/>
    <lineage>
        <taxon>Bacteria</taxon>
        <taxon>Pseudomonadati</taxon>
        <taxon>Thermodesulfobacteriota</taxon>
        <taxon>Desulfarculia</taxon>
        <taxon>Desulfarculales</taxon>
        <taxon>Desulfarculaceae</taxon>
        <taxon>Desulfoferula</taxon>
    </lineage>
</organism>
<dbReference type="InterPro" id="IPR003593">
    <property type="entry name" value="AAA+_ATPase"/>
</dbReference>
<dbReference type="CDD" id="cd00009">
    <property type="entry name" value="AAA"/>
    <property type="match status" value="1"/>
</dbReference>
<dbReference type="KEGG" id="dmp:FAK_24440"/>
<dbReference type="GO" id="GO:0016887">
    <property type="term" value="F:ATP hydrolysis activity"/>
    <property type="evidence" value="ECO:0007669"/>
    <property type="project" value="InterPro"/>
</dbReference>
<dbReference type="PANTHER" id="PTHR13779">
    <property type="entry name" value="WERNER HELICASE-INTERACTING PROTEIN 1 FAMILY MEMBER"/>
    <property type="match status" value="1"/>
</dbReference>
<dbReference type="Gene3D" id="1.20.272.10">
    <property type="match status" value="1"/>
</dbReference>
<comment type="function">
    <text evidence="1">DNA-dependent ATPase that plays important roles in cellular responses to stalled DNA replication processes.</text>
</comment>
<dbReference type="Pfam" id="PF16193">
    <property type="entry name" value="AAA_assoc_2"/>
    <property type="match status" value="1"/>
</dbReference>
<keyword evidence="5" id="KW-0547">Nucleotide-binding</keyword>
<evidence type="ECO:0000256" key="2">
    <source>
        <dbReference type="ARBA" id="ARBA00008959"/>
    </source>
</evidence>
<evidence type="ECO:0000313" key="9">
    <source>
        <dbReference type="EMBL" id="BEQ15378.1"/>
    </source>
</evidence>
<evidence type="ECO:0000256" key="4">
    <source>
        <dbReference type="ARBA" id="ARBA00022705"/>
    </source>
</evidence>
<evidence type="ECO:0000256" key="3">
    <source>
        <dbReference type="ARBA" id="ARBA00020776"/>
    </source>
</evidence>
<dbReference type="AlphaFoldDB" id="A0AAU9EE35"/>
<evidence type="ECO:0000313" key="10">
    <source>
        <dbReference type="Proteomes" id="UP001366166"/>
    </source>
</evidence>
<name>A0AAU9EE35_9BACT</name>
<evidence type="ECO:0000259" key="8">
    <source>
        <dbReference type="SMART" id="SM00382"/>
    </source>
</evidence>
<reference evidence="10" key="1">
    <citation type="journal article" date="2023" name="Arch. Microbiol.">
        <title>Desulfoferula mesophilus gen. nov. sp. nov., a mesophilic sulfate-reducing bacterium isolated from a brackish lake sediment.</title>
        <authorList>
            <person name="Watanabe T."/>
            <person name="Yabe T."/>
            <person name="Tsuji J.M."/>
            <person name="Fukui M."/>
        </authorList>
    </citation>
    <scope>NUCLEOTIDE SEQUENCE [LARGE SCALE GENOMIC DNA]</scope>
    <source>
        <strain evidence="10">12FAK</strain>
    </source>
</reference>
<dbReference type="FunFam" id="1.20.272.10:FF:000001">
    <property type="entry name" value="Putative AAA family ATPase"/>
    <property type="match status" value="1"/>
</dbReference>
<dbReference type="CDD" id="cd18139">
    <property type="entry name" value="HLD_clamp_RarA"/>
    <property type="match status" value="1"/>
</dbReference>
<dbReference type="Gene3D" id="3.40.50.300">
    <property type="entry name" value="P-loop containing nucleotide triphosphate hydrolases"/>
    <property type="match status" value="1"/>
</dbReference>
<dbReference type="InterPro" id="IPR027417">
    <property type="entry name" value="P-loop_NTPase"/>
</dbReference>
<dbReference type="InterPro" id="IPR008921">
    <property type="entry name" value="DNA_pol3_clamp-load_cplx_C"/>
</dbReference>
<dbReference type="PANTHER" id="PTHR13779:SF7">
    <property type="entry name" value="ATPASE WRNIP1"/>
    <property type="match status" value="1"/>
</dbReference>
<feature type="domain" description="AAA+ ATPase" evidence="8">
    <location>
        <begin position="52"/>
        <end position="168"/>
    </location>
</feature>
<dbReference type="GO" id="GO:0005524">
    <property type="term" value="F:ATP binding"/>
    <property type="evidence" value="ECO:0007669"/>
    <property type="project" value="UniProtKB-KW"/>
</dbReference>
<dbReference type="Gene3D" id="1.10.3710.10">
    <property type="entry name" value="DNA polymerase III clamp loader subunits, C-terminal domain"/>
    <property type="match status" value="1"/>
</dbReference>
<dbReference type="GO" id="GO:0003677">
    <property type="term" value="F:DNA binding"/>
    <property type="evidence" value="ECO:0007669"/>
    <property type="project" value="InterPro"/>
</dbReference>
<evidence type="ECO:0000256" key="1">
    <source>
        <dbReference type="ARBA" id="ARBA00002393"/>
    </source>
</evidence>
<dbReference type="EMBL" id="AP028679">
    <property type="protein sequence ID" value="BEQ15378.1"/>
    <property type="molecule type" value="Genomic_DNA"/>
</dbReference>
<keyword evidence="10" id="KW-1185">Reference proteome</keyword>
<evidence type="ECO:0000256" key="5">
    <source>
        <dbReference type="ARBA" id="ARBA00022741"/>
    </source>
</evidence>
<comment type="similarity">
    <text evidence="2">Belongs to the AAA ATPase family. RarA/MGS1/WRNIP1 subfamily.</text>
</comment>
<dbReference type="RefSeq" id="WP_338599693.1">
    <property type="nucleotide sequence ID" value="NZ_AP028679.1"/>
</dbReference>
<dbReference type="Pfam" id="PF12002">
    <property type="entry name" value="MgsA_C"/>
    <property type="match status" value="1"/>
</dbReference>
<dbReference type="InterPro" id="IPR021886">
    <property type="entry name" value="MgsA_C"/>
</dbReference>
<dbReference type="GO" id="GO:0017116">
    <property type="term" value="F:single-stranded DNA helicase activity"/>
    <property type="evidence" value="ECO:0007669"/>
    <property type="project" value="TreeGrafter"/>
</dbReference>
<gene>
    <name evidence="9" type="primary">rarA</name>
    <name evidence="9" type="ORF">FAK_24440</name>
</gene>
<keyword evidence="6" id="KW-0067">ATP-binding</keyword>
<dbReference type="GO" id="GO:0008047">
    <property type="term" value="F:enzyme activator activity"/>
    <property type="evidence" value="ECO:0007669"/>
    <property type="project" value="TreeGrafter"/>
</dbReference>
<dbReference type="InterPro" id="IPR003959">
    <property type="entry name" value="ATPase_AAA_core"/>
</dbReference>
<keyword evidence="4" id="KW-0235">DNA replication</keyword>
<dbReference type="SUPFAM" id="SSF48019">
    <property type="entry name" value="post-AAA+ oligomerization domain-like"/>
    <property type="match status" value="1"/>
</dbReference>
<dbReference type="InterPro" id="IPR051314">
    <property type="entry name" value="AAA_ATPase_RarA/MGS1/WRNIP1"/>
</dbReference>
<proteinExistence type="inferred from homology"/>
<evidence type="ECO:0000256" key="6">
    <source>
        <dbReference type="ARBA" id="ARBA00022840"/>
    </source>
</evidence>
<dbReference type="Pfam" id="PF00004">
    <property type="entry name" value="AAA"/>
    <property type="match status" value="1"/>
</dbReference>
<dbReference type="Gene3D" id="1.10.8.60">
    <property type="match status" value="1"/>
</dbReference>
<dbReference type="SUPFAM" id="SSF52540">
    <property type="entry name" value="P-loop containing nucleoside triphosphate hydrolases"/>
    <property type="match status" value="1"/>
</dbReference>
<accession>A0AAU9EE35</accession>
<dbReference type="FunFam" id="3.40.50.300:FF:000137">
    <property type="entry name" value="Replication-associated recombination protein A"/>
    <property type="match status" value="1"/>
</dbReference>
<sequence>MSLFEEAGPAQGQSAAAPLAERMRPRNLEEYSGQEHLLGPDKPLTKLMGPGRSASLIFWGPPGTGKTTLARILARSWDYRFVEFSAVLSGVAEVRRVVEESRQMLKSGQRTVLFVDEIHRFNKAQQDAFLPHVESGVITLLGATTENPSFEIIPALLSRLRVMVLHSLGPDELMPILERALHDPERGLGGLGVELTPEAAEHLVNAAFGDARRLLVALEVAAAAAPLGKGGGKLIDLTQAEEAVGQKALRYDKAGEEHFNLISALHKSLRGSDPDAALYWLARMLSAGESPHYILRRLSNFACEDVGLADPYALNQVMAALRAYDLMGSPEGELPIAQAVVYLALAPKTNAVYTAFEAAKKDARELGPLEVPLHIRNPSTKLMKNLGYGKDYQYPHDFRDAVVAQEFLPERLRGRRYYRPSQRGREKFLAERLERLRQAKARLANDGKKDQST</sequence>
<dbReference type="GO" id="GO:0000731">
    <property type="term" value="P:DNA synthesis involved in DNA repair"/>
    <property type="evidence" value="ECO:0007669"/>
    <property type="project" value="TreeGrafter"/>
</dbReference>